<dbReference type="GO" id="GO:0008233">
    <property type="term" value="F:peptidase activity"/>
    <property type="evidence" value="ECO:0007669"/>
    <property type="project" value="UniProtKB-KW"/>
</dbReference>
<dbReference type="PIRSF" id="PIRSF037854">
    <property type="entry name" value="Dihydropyridine_esterase"/>
    <property type="match status" value="1"/>
</dbReference>
<dbReference type="PROSITE" id="PS51892">
    <property type="entry name" value="SUBTILASE"/>
    <property type="match status" value="1"/>
</dbReference>
<evidence type="ECO:0000256" key="8">
    <source>
        <dbReference type="SAM" id="SignalP"/>
    </source>
</evidence>
<dbReference type="RefSeq" id="WP_245376870.1">
    <property type="nucleotide sequence ID" value="NZ_BMWJ01000005.1"/>
</dbReference>
<evidence type="ECO:0000256" key="1">
    <source>
        <dbReference type="ARBA" id="ARBA00011073"/>
    </source>
</evidence>
<comment type="similarity">
    <text evidence="1 5 6">Belongs to the peptidase S8 family.</text>
</comment>
<dbReference type="GO" id="GO:0006508">
    <property type="term" value="P:proteolysis"/>
    <property type="evidence" value="ECO:0007669"/>
    <property type="project" value="UniProtKB-KW"/>
</dbReference>
<keyword evidence="2 5" id="KW-0645">Protease</keyword>
<feature type="domain" description="Peptidase S8/S53" evidence="9">
    <location>
        <begin position="235"/>
        <end position="498"/>
    </location>
</feature>
<dbReference type="InterPro" id="IPR000209">
    <property type="entry name" value="Peptidase_S8/S53_dom"/>
</dbReference>
<evidence type="ECO:0000313" key="11">
    <source>
        <dbReference type="Proteomes" id="UP001519311"/>
    </source>
</evidence>
<feature type="chain" id="PRO_5045323968" evidence="8">
    <location>
        <begin position="29"/>
        <end position="1118"/>
    </location>
</feature>
<proteinExistence type="inferred from homology"/>
<dbReference type="InterPro" id="IPR015500">
    <property type="entry name" value="Peptidase_S8_subtilisin-rel"/>
</dbReference>
<evidence type="ECO:0000256" key="5">
    <source>
        <dbReference type="PROSITE-ProRule" id="PRU01240"/>
    </source>
</evidence>
<dbReference type="Pfam" id="PF00082">
    <property type="entry name" value="Peptidase_S8"/>
    <property type="match status" value="1"/>
</dbReference>
<evidence type="ECO:0000256" key="4">
    <source>
        <dbReference type="ARBA" id="ARBA00022825"/>
    </source>
</evidence>
<keyword evidence="3 5" id="KW-0378">Hydrolase</keyword>
<reference evidence="10 11" key="1">
    <citation type="submission" date="2021-03" db="EMBL/GenBank/DDBJ databases">
        <title>Sequencing the genomes of 1000 actinobacteria strains.</title>
        <authorList>
            <person name="Klenk H.-P."/>
        </authorList>
    </citation>
    <scope>NUCLEOTIDE SEQUENCE [LARGE SCALE GENOMIC DNA]</scope>
    <source>
        <strain evidence="10 11">DSM 40843</strain>
    </source>
</reference>
<feature type="region of interest" description="Disordered" evidence="7">
    <location>
        <begin position="25"/>
        <end position="53"/>
    </location>
</feature>
<dbReference type="PROSITE" id="PS00137">
    <property type="entry name" value="SUBTILASE_HIS"/>
    <property type="match status" value="1"/>
</dbReference>
<keyword evidence="11" id="KW-1185">Reference proteome</keyword>
<feature type="active site" description="Charge relay system" evidence="5">
    <location>
        <position position="276"/>
    </location>
</feature>
<feature type="signal peptide" evidence="8">
    <location>
        <begin position="1"/>
        <end position="28"/>
    </location>
</feature>
<evidence type="ECO:0000256" key="6">
    <source>
        <dbReference type="RuleBase" id="RU003355"/>
    </source>
</evidence>
<keyword evidence="4 5" id="KW-0720">Serine protease</keyword>
<organism evidence="10 11">
    <name type="scientific">Streptomyces clavifer</name>
    <dbReference type="NCBI Taxonomy" id="68188"/>
    <lineage>
        <taxon>Bacteria</taxon>
        <taxon>Bacillati</taxon>
        <taxon>Actinomycetota</taxon>
        <taxon>Actinomycetes</taxon>
        <taxon>Kitasatosporales</taxon>
        <taxon>Streptomycetaceae</taxon>
        <taxon>Streptomyces</taxon>
    </lineage>
</organism>
<dbReference type="InterPro" id="IPR050131">
    <property type="entry name" value="Peptidase_S8_subtilisin-like"/>
</dbReference>
<keyword evidence="8" id="KW-0732">Signal</keyword>
<dbReference type="InterPro" id="IPR023828">
    <property type="entry name" value="Peptidase_S8_Ser-AS"/>
</dbReference>
<comment type="caution">
    <text evidence="10">The sequence shown here is derived from an EMBL/GenBank/DDBJ whole genome shotgun (WGS) entry which is preliminary data.</text>
</comment>
<evidence type="ECO:0000256" key="2">
    <source>
        <dbReference type="ARBA" id="ARBA00022670"/>
    </source>
</evidence>
<evidence type="ECO:0000256" key="3">
    <source>
        <dbReference type="ARBA" id="ARBA00022801"/>
    </source>
</evidence>
<dbReference type="SUPFAM" id="SSF52743">
    <property type="entry name" value="Subtilisin-like"/>
    <property type="match status" value="1"/>
</dbReference>
<dbReference type="PANTHER" id="PTHR43806:SF11">
    <property type="entry name" value="CEREVISIN-RELATED"/>
    <property type="match status" value="1"/>
</dbReference>
<name>A0ABS4VHA8_9ACTN</name>
<evidence type="ECO:0000259" key="9">
    <source>
        <dbReference type="Pfam" id="PF00082"/>
    </source>
</evidence>
<dbReference type="InterPro" id="IPR017297">
    <property type="entry name" value="Peptidase_S8A_DPH-A"/>
</dbReference>
<dbReference type="EMBL" id="JAGINS010000001">
    <property type="protein sequence ID" value="MBP2363024.1"/>
    <property type="molecule type" value="Genomic_DNA"/>
</dbReference>
<accession>A0ABS4VHA8</accession>
<dbReference type="CDD" id="cd07487">
    <property type="entry name" value="Peptidases_S8_1"/>
    <property type="match status" value="1"/>
</dbReference>
<dbReference type="PRINTS" id="PR00723">
    <property type="entry name" value="SUBTILISIN"/>
</dbReference>
<feature type="active site" description="Charge relay system" evidence="5">
    <location>
        <position position="451"/>
    </location>
</feature>
<protein>
    <submittedName>
        <fullName evidence="10">Subtilisin family serine protease</fullName>
    </submittedName>
</protein>
<evidence type="ECO:0000256" key="7">
    <source>
        <dbReference type="SAM" id="MobiDB-lite"/>
    </source>
</evidence>
<evidence type="ECO:0000313" key="10">
    <source>
        <dbReference type="EMBL" id="MBP2363024.1"/>
    </source>
</evidence>
<sequence>MRGNKRRTGAAMVAVLLTTCLTAGSASAGTPRTGADGTGSGGESGTTAPRGESARTVVTLISGDRVHVDARGQVTRVQPGEGREHIAMSVQRVGADTYVLPSDAHLLVGQGTVDRRLFNVTGLLRAEYDDAHRATVPLIVSYTKRKATAKTAIAAADIRVRRSLPSLAGEALTAPKSDSAGVWDALTTADRRGDGARTTAPGIDRVWLDGRRKVALDRSVAQIGAPAAWRAGFDGAQVKVAVLDTGVDETHPDLRGVEIAQKDFSGSSSTVDHVGHGTHVASTLAGSGERSGGTHRGAAPGARILDAKVLDDEGTGADSGIIAGMQWAADNGARIANLSLGGGDSTETDPLETAVDRISAESGILFVVAAGNEGPDATTVGSPGSAASALTVGAVDRKDRIAEFSSVGPTADGSLKPDITAPGTDIVAAKAAKGSEGTPAVPGYVAMSGTSMATPHVAGAAAILAQQHPDWTGERIKQALTASAEPGSGMSPFQQGTGRADLARAIVQSVVSEQTSVNFGTQQWPHGDDEPVTRRITYRNDGAEPVTLALSMETAGPGGKAVPAGFFAVGTDRITVPAGGSAGVDLTADTRTGSRDGMFAGVLVARSAEGGSSVRTSFGVQREAEAYDLTLKYIGTDGRPSRSGTFVLGHDVDFALNAHDTEGDGIVRTRVPKGTYLLETPVQTRKGAQGAADTALMVQPKISIARSTTVTFDARRAKPVNITVPQAAESVETSVKYYLETEDIGYGSVWQQSSFKGFRIGHVGAALPAKEFSSHIGGTWQKGSTTYNLLYDRTRSLHTGLVHKVAEGELALVKIRIGASAKRRTGAISPTWETSSGVGSETVSKPFALPTTAKTYVNTRKGVKWGFVAGQYGPRSGESLDIIYALPDLKLYQRGKTYTQTFNVGVFSPKIDTYNTARRYNNDLSVCIGEFADGSGHTGESVTTKQRTLVTVDGKKLLSSSGALCQDADGLPSKSATYRISTSADRSTAVAGVTTRLLAAWTFTSKKVPGEEYAALPLSSVRFAPKLDLRSTAAAGKRLTVPVTIQGPAAKKFGALSVQVSYDGGKKWSKTPVVTQKGKRSLSLSHPKKATSVSLKAKLTDGSGNTYQVTVVKAYLIR</sequence>
<dbReference type="PROSITE" id="PS00138">
    <property type="entry name" value="SUBTILASE_SER"/>
    <property type="match status" value="1"/>
</dbReference>
<feature type="active site" description="Charge relay system" evidence="5">
    <location>
        <position position="244"/>
    </location>
</feature>
<dbReference type="InterPro" id="IPR036852">
    <property type="entry name" value="Peptidase_S8/S53_dom_sf"/>
</dbReference>
<dbReference type="PANTHER" id="PTHR43806">
    <property type="entry name" value="PEPTIDASE S8"/>
    <property type="match status" value="1"/>
</dbReference>
<dbReference type="PROSITE" id="PS00136">
    <property type="entry name" value="SUBTILASE_ASP"/>
    <property type="match status" value="1"/>
</dbReference>
<dbReference type="InterPro" id="IPR022398">
    <property type="entry name" value="Peptidase_S8_His-AS"/>
</dbReference>
<dbReference type="Proteomes" id="UP001519311">
    <property type="component" value="Unassembled WGS sequence"/>
</dbReference>
<dbReference type="Gene3D" id="3.40.50.200">
    <property type="entry name" value="Peptidase S8/S53 domain"/>
    <property type="match status" value="1"/>
</dbReference>
<dbReference type="InterPro" id="IPR023827">
    <property type="entry name" value="Peptidase_S8_Asp-AS"/>
</dbReference>
<gene>
    <name evidence="10" type="ORF">JOF59_005424</name>
</gene>